<name>A0A369ABE9_9FLAO</name>
<proteinExistence type="predicted"/>
<keyword evidence="2" id="KW-1185">Reference proteome</keyword>
<organism evidence="1 2">
    <name type="scientific">Schleiferia thermophila</name>
    <dbReference type="NCBI Taxonomy" id="884107"/>
    <lineage>
        <taxon>Bacteria</taxon>
        <taxon>Pseudomonadati</taxon>
        <taxon>Bacteroidota</taxon>
        <taxon>Flavobacteriia</taxon>
        <taxon>Flavobacteriales</taxon>
        <taxon>Schleiferiaceae</taxon>
        <taxon>Schleiferia</taxon>
    </lineage>
</organism>
<dbReference type="Proteomes" id="UP000253517">
    <property type="component" value="Unassembled WGS sequence"/>
</dbReference>
<dbReference type="AlphaFoldDB" id="A0A369ABE9"/>
<protein>
    <submittedName>
        <fullName evidence="1">Uncharacterized protein</fullName>
    </submittedName>
</protein>
<dbReference type="EMBL" id="QPJS01000001">
    <property type="protein sequence ID" value="RCX05626.1"/>
    <property type="molecule type" value="Genomic_DNA"/>
</dbReference>
<dbReference type="RefSeq" id="WP_114365910.1">
    <property type="nucleotide sequence ID" value="NZ_BHZF01000001.1"/>
</dbReference>
<reference evidence="1 2" key="1">
    <citation type="submission" date="2018-07" db="EMBL/GenBank/DDBJ databases">
        <title>Genomic Encyclopedia of Type Strains, Phase IV (KMG-IV): sequencing the most valuable type-strain genomes for metagenomic binning, comparative biology and taxonomic classification.</title>
        <authorList>
            <person name="Goeker M."/>
        </authorList>
    </citation>
    <scope>NUCLEOTIDE SEQUENCE [LARGE SCALE GENOMIC DNA]</scope>
    <source>
        <strain evidence="1 2">DSM 21410</strain>
    </source>
</reference>
<comment type="caution">
    <text evidence="1">The sequence shown here is derived from an EMBL/GenBank/DDBJ whole genome shotgun (WGS) entry which is preliminary data.</text>
</comment>
<evidence type="ECO:0000313" key="2">
    <source>
        <dbReference type="Proteomes" id="UP000253517"/>
    </source>
</evidence>
<gene>
    <name evidence="1" type="ORF">DES35_101914</name>
</gene>
<evidence type="ECO:0000313" key="1">
    <source>
        <dbReference type="EMBL" id="RCX05626.1"/>
    </source>
</evidence>
<sequence>MQKNNFYYNQTLPHIPLYWLSTLNAITYVIQSASAEDFDPLIDEANEKEGADISKRDFTGPDFTAWVSALFNPDRPYEERGIHPSGVGINRYIKPSELSTDELAYLKRQGNLQWINLLSPHLFGFPKIKLKSTAQGDHYGNIAIRHLLTSFGNDICLDLFYQTPKNNYFFSLHNFNNLNASFFGLEGAVIDRPFYFNKIMVSGRGMVWTQPRNQSFTTSDASLGGLLSIRSAFVLGAWWPYFEIEAKTKGWVMGNVFLEENISFRGGMSLRFR</sequence>
<accession>A0A369ABE9</accession>